<evidence type="ECO:0000256" key="1">
    <source>
        <dbReference type="ARBA" id="ARBA00023125"/>
    </source>
</evidence>
<organism evidence="4 5">
    <name type="scientific">Vallitalea pronyensis</name>
    <dbReference type="NCBI Taxonomy" id="1348613"/>
    <lineage>
        <taxon>Bacteria</taxon>
        <taxon>Bacillati</taxon>
        <taxon>Bacillota</taxon>
        <taxon>Clostridia</taxon>
        <taxon>Lachnospirales</taxon>
        <taxon>Vallitaleaceae</taxon>
        <taxon>Vallitalea</taxon>
    </lineage>
</organism>
<evidence type="ECO:0000259" key="3">
    <source>
        <dbReference type="PROSITE" id="PS50977"/>
    </source>
</evidence>
<evidence type="ECO:0000313" key="5">
    <source>
        <dbReference type="Proteomes" id="UP000683246"/>
    </source>
</evidence>
<dbReference type="PANTHER" id="PTHR43479:SF11">
    <property type="entry name" value="ACREF_ENVCD OPERON REPRESSOR-RELATED"/>
    <property type="match status" value="1"/>
</dbReference>
<name>A0A8J8MGI7_9FIRM</name>
<dbReference type="RefSeq" id="WP_212696847.1">
    <property type="nucleotide sequence ID" value="NZ_CP058649.1"/>
</dbReference>
<keyword evidence="1 2" id="KW-0238">DNA-binding</keyword>
<feature type="domain" description="HTH tetR-type" evidence="3">
    <location>
        <begin position="11"/>
        <end position="71"/>
    </location>
</feature>
<dbReference type="InterPro" id="IPR001647">
    <property type="entry name" value="HTH_TetR"/>
</dbReference>
<dbReference type="KEGG" id="vpy:HZI73_03345"/>
<dbReference type="Proteomes" id="UP000683246">
    <property type="component" value="Chromosome"/>
</dbReference>
<keyword evidence="5" id="KW-1185">Reference proteome</keyword>
<feature type="DNA-binding region" description="H-T-H motif" evidence="2">
    <location>
        <begin position="34"/>
        <end position="53"/>
    </location>
</feature>
<evidence type="ECO:0000256" key="2">
    <source>
        <dbReference type="PROSITE-ProRule" id="PRU00335"/>
    </source>
</evidence>
<dbReference type="InterPro" id="IPR050624">
    <property type="entry name" value="HTH-type_Tx_Regulator"/>
</dbReference>
<dbReference type="AlphaFoldDB" id="A0A8J8MGI7"/>
<dbReference type="Pfam" id="PF00440">
    <property type="entry name" value="TetR_N"/>
    <property type="match status" value="1"/>
</dbReference>
<dbReference type="PANTHER" id="PTHR43479">
    <property type="entry name" value="ACREF/ENVCD OPERON REPRESSOR-RELATED"/>
    <property type="match status" value="1"/>
</dbReference>
<evidence type="ECO:0000313" key="4">
    <source>
        <dbReference type="EMBL" id="QUI21377.1"/>
    </source>
</evidence>
<dbReference type="InterPro" id="IPR009057">
    <property type="entry name" value="Homeodomain-like_sf"/>
</dbReference>
<dbReference type="SUPFAM" id="SSF46689">
    <property type="entry name" value="Homeodomain-like"/>
    <property type="match status" value="1"/>
</dbReference>
<accession>A0A8J8MGI7</accession>
<dbReference type="EMBL" id="CP058649">
    <property type="protein sequence ID" value="QUI21377.1"/>
    <property type="molecule type" value="Genomic_DNA"/>
</dbReference>
<protein>
    <submittedName>
        <fullName evidence="4">TetR/AcrR family transcriptional regulator</fullName>
    </submittedName>
</protein>
<gene>
    <name evidence="4" type="ORF">HZI73_03345</name>
</gene>
<reference evidence="4" key="1">
    <citation type="submission" date="2020-07" db="EMBL/GenBank/DDBJ databases">
        <title>Vallitalea pronyensis genome.</title>
        <authorList>
            <person name="Postec A."/>
        </authorList>
    </citation>
    <scope>NUCLEOTIDE SEQUENCE</scope>
    <source>
        <strain evidence="4">FatNI3</strain>
    </source>
</reference>
<sequence>MYHIKEDKRSKQSSQWIYEALTHLMTIQMYQDITITEIVKKAELGRATFYRHFDGKDDVLAYICDKTFKGLIAHLLDYQKQHDVQHNSDFMEPFLYFFDQHTVIVEQLIQANRQDMLSESLAKTLTLFLSKYKGLVTDWDKTWDYFVAIRCGITINILTTWVKNGKNIPPKELSTLLMQELKRPFTVNQFL</sequence>
<dbReference type="Gene3D" id="1.10.357.10">
    <property type="entry name" value="Tetracycline Repressor, domain 2"/>
    <property type="match status" value="1"/>
</dbReference>
<proteinExistence type="predicted"/>
<dbReference type="PROSITE" id="PS50977">
    <property type="entry name" value="HTH_TETR_2"/>
    <property type="match status" value="1"/>
</dbReference>
<dbReference type="GO" id="GO:0003677">
    <property type="term" value="F:DNA binding"/>
    <property type="evidence" value="ECO:0007669"/>
    <property type="project" value="UniProtKB-UniRule"/>
</dbReference>